<dbReference type="InterPro" id="IPR038225">
    <property type="entry name" value="TagF_sf"/>
</dbReference>
<evidence type="ECO:0000313" key="2">
    <source>
        <dbReference type="Proteomes" id="UP000631694"/>
    </source>
</evidence>
<keyword evidence="2" id="KW-1185">Reference proteome</keyword>
<accession>A0A931HZB9</accession>
<name>A0A931HZB9_9HYPH</name>
<dbReference type="EMBL" id="JADZLT010000046">
    <property type="protein sequence ID" value="MBH0237512.1"/>
    <property type="molecule type" value="Genomic_DNA"/>
</dbReference>
<dbReference type="NCBIfam" id="TIGR03373">
    <property type="entry name" value="VI_minor_4"/>
    <property type="match status" value="1"/>
</dbReference>
<dbReference type="RefSeq" id="WP_197310611.1">
    <property type="nucleotide sequence ID" value="NZ_JADZLT010000046.1"/>
</dbReference>
<dbReference type="Pfam" id="PF09867">
    <property type="entry name" value="TagF_N"/>
    <property type="match status" value="1"/>
</dbReference>
<dbReference type="Proteomes" id="UP000631694">
    <property type="component" value="Unassembled WGS sequence"/>
</dbReference>
<proteinExistence type="predicted"/>
<sequence length="233" mass="24740">MSAGLYGKLPVKRDFVAVGAPRRFLDPFESFLQAGVATSRQLLGSGWESAYMTAPIWRFWLGSGFCGITVLGALMPSVDGVGRAFPLVVFALPEGDDGFPPPDLLAQESWFTAAETLLLNALEPVRPYEVLLEALADLPAPETRLATPRPPGFFRLPEGGAAVRGADGPLAETLAAIRAEEHVTANAHTSVWWTTGGEDFPPAVIAAAARPPAGLFTRLVTGNFAILEPGMAR</sequence>
<organism evidence="1 2">
    <name type="scientific">Methylobrevis albus</name>
    <dbReference type="NCBI Taxonomy" id="2793297"/>
    <lineage>
        <taxon>Bacteria</taxon>
        <taxon>Pseudomonadati</taxon>
        <taxon>Pseudomonadota</taxon>
        <taxon>Alphaproteobacteria</taxon>
        <taxon>Hyphomicrobiales</taxon>
        <taxon>Pleomorphomonadaceae</taxon>
        <taxon>Methylobrevis</taxon>
    </lineage>
</organism>
<dbReference type="AlphaFoldDB" id="A0A931HZB9"/>
<dbReference type="InterPro" id="IPR017748">
    <property type="entry name" value="TagF"/>
</dbReference>
<dbReference type="PIRSF" id="PIRSF029287">
    <property type="entry name" value="UCP029287"/>
    <property type="match status" value="1"/>
</dbReference>
<gene>
    <name evidence="1" type="primary">tagF</name>
    <name evidence="1" type="ORF">I5731_06725</name>
</gene>
<comment type="caution">
    <text evidence="1">The sequence shown here is derived from an EMBL/GenBank/DDBJ whole genome shotgun (WGS) entry which is preliminary data.</text>
</comment>
<reference evidence="1" key="1">
    <citation type="submission" date="2020-12" db="EMBL/GenBank/DDBJ databases">
        <title>Methylobrevis albus sp. nov., isolated from fresh water lack sediment.</title>
        <authorList>
            <person name="Zou Q."/>
        </authorList>
    </citation>
    <scope>NUCLEOTIDE SEQUENCE</scope>
    <source>
        <strain evidence="1">L22</strain>
    </source>
</reference>
<protein>
    <submittedName>
        <fullName evidence="1">Type VI secretion system-associated protein TagF</fullName>
    </submittedName>
</protein>
<dbReference type="Gene3D" id="3.40.1730.10">
    <property type="entry name" value="pa0076 domain"/>
    <property type="match status" value="1"/>
</dbReference>
<evidence type="ECO:0000313" key="1">
    <source>
        <dbReference type="EMBL" id="MBH0237512.1"/>
    </source>
</evidence>